<accession>A0A7Y6C3A4</accession>
<sequence length="97" mass="10804">MVNDKGRSRTCEHGHTYYKKSDCPTCPICESERKPKEGFLALLSAPARRALENEGIITLAKLSEYTEKEILKLHGIGPSAMPKLRQALEGEGLSFTR</sequence>
<name>A0A7Y6C3A4_9BACL</name>
<evidence type="ECO:0000313" key="1">
    <source>
        <dbReference type="EMBL" id="NUU79800.1"/>
    </source>
</evidence>
<organism evidence="1 2">
    <name type="scientific">Paenibacillus xylanilyticus</name>
    <dbReference type="NCBI Taxonomy" id="248903"/>
    <lineage>
        <taxon>Bacteria</taxon>
        <taxon>Bacillati</taxon>
        <taxon>Bacillota</taxon>
        <taxon>Bacilli</taxon>
        <taxon>Bacillales</taxon>
        <taxon>Paenibacillaceae</taxon>
        <taxon>Paenibacillus</taxon>
    </lineage>
</organism>
<dbReference type="SUPFAM" id="SSF47789">
    <property type="entry name" value="C-terminal domain of RNA polymerase alpha subunit"/>
    <property type="match status" value="1"/>
</dbReference>
<evidence type="ECO:0008006" key="3">
    <source>
        <dbReference type="Google" id="ProtNLM"/>
    </source>
</evidence>
<proteinExistence type="predicted"/>
<dbReference type="Proteomes" id="UP000526125">
    <property type="component" value="Unassembled WGS sequence"/>
</dbReference>
<dbReference type="EMBL" id="JABMCB010000206">
    <property type="protein sequence ID" value="NUU79800.1"/>
    <property type="molecule type" value="Genomic_DNA"/>
</dbReference>
<dbReference type="Gene3D" id="1.10.150.20">
    <property type="entry name" value="5' to 3' exonuclease, C-terminal subdomain"/>
    <property type="match status" value="1"/>
</dbReference>
<dbReference type="RefSeq" id="WP_175399364.1">
    <property type="nucleotide sequence ID" value="NZ_JABMCB010000206.1"/>
</dbReference>
<dbReference type="NCBIfam" id="NF005841">
    <property type="entry name" value="PRK07758.1"/>
    <property type="match status" value="1"/>
</dbReference>
<gene>
    <name evidence="1" type="ORF">HP552_31920</name>
</gene>
<protein>
    <recommendedName>
        <fullName evidence="3">RNA polymerase alpha subunit C-terminal domain-containing protein</fullName>
    </recommendedName>
</protein>
<keyword evidence="2" id="KW-1185">Reference proteome</keyword>
<comment type="caution">
    <text evidence="1">The sequence shown here is derived from an EMBL/GenBank/DDBJ whole genome shotgun (WGS) entry which is preliminary data.</text>
</comment>
<evidence type="ECO:0000313" key="2">
    <source>
        <dbReference type="Proteomes" id="UP000526125"/>
    </source>
</evidence>
<dbReference type="AlphaFoldDB" id="A0A7Y6C3A4"/>
<reference evidence="1 2" key="1">
    <citation type="submission" date="2020-05" db="EMBL/GenBank/DDBJ databases">
        <title>Genome Sequencing of Type Strains.</title>
        <authorList>
            <person name="Lemaire J.F."/>
            <person name="Inderbitzin P."/>
            <person name="Gregorio O.A."/>
            <person name="Collins S.B."/>
            <person name="Wespe N."/>
            <person name="Knight-Connoni V."/>
        </authorList>
    </citation>
    <scope>NUCLEOTIDE SEQUENCE [LARGE SCALE GENOMIC DNA]</scope>
    <source>
        <strain evidence="1 2">LMG 21957</strain>
    </source>
</reference>